<evidence type="ECO:0000256" key="3">
    <source>
        <dbReference type="ARBA" id="ARBA00022692"/>
    </source>
</evidence>
<proteinExistence type="inferred from homology"/>
<evidence type="ECO:0000256" key="6">
    <source>
        <dbReference type="SAM" id="Phobius"/>
    </source>
</evidence>
<dbReference type="GO" id="GO:0016020">
    <property type="term" value="C:membrane"/>
    <property type="evidence" value="ECO:0007669"/>
    <property type="project" value="UniProtKB-SubCell"/>
</dbReference>
<protein>
    <submittedName>
        <fullName evidence="7">Membrane protein TerC, possibly involved in tellurium resistance</fullName>
    </submittedName>
</protein>
<feature type="transmembrane region" description="Helical" evidence="6">
    <location>
        <begin position="191"/>
        <end position="211"/>
    </location>
</feature>
<dbReference type="AlphaFoldDB" id="A0A285PE73"/>
<dbReference type="Proteomes" id="UP000219439">
    <property type="component" value="Unassembled WGS sequence"/>
</dbReference>
<evidence type="ECO:0000256" key="1">
    <source>
        <dbReference type="ARBA" id="ARBA00004141"/>
    </source>
</evidence>
<feature type="transmembrane region" description="Helical" evidence="6">
    <location>
        <begin position="128"/>
        <end position="148"/>
    </location>
</feature>
<dbReference type="EMBL" id="OBEL01000003">
    <property type="protein sequence ID" value="SNZ20022.1"/>
    <property type="molecule type" value="Genomic_DNA"/>
</dbReference>
<feature type="transmembrane region" description="Helical" evidence="6">
    <location>
        <begin position="12"/>
        <end position="33"/>
    </location>
</feature>
<sequence>MAELFSLDNLFTFFMLTALQAVLGFDNLLYISIESKRVRADKQAMVRKVGIGLAILLRLVLLFAILSAVQYFQTPFFSVHWTGIVEGEVNVHAFITLIGGAFIIYTAVKEIMHMLAIDDLEGHAAGKATRSVASAITWIVVMNLIFSFDSILSAMALTNVFIVMAAAIVVSGLGMIYLADRVSDFLQKNRMYEVLGLFVLFIVGIMLISEGGHLAHLTFFGYKVEAMAKSTFYFVLAILVIVDIVQGRYQRKLLAQREHEIQLKTEAAKTAS</sequence>
<evidence type="ECO:0000313" key="7">
    <source>
        <dbReference type="EMBL" id="SNZ20022.1"/>
    </source>
</evidence>
<feature type="transmembrane region" description="Helical" evidence="6">
    <location>
        <begin position="45"/>
        <end position="69"/>
    </location>
</feature>
<evidence type="ECO:0000313" key="8">
    <source>
        <dbReference type="Proteomes" id="UP000219439"/>
    </source>
</evidence>
<dbReference type="InterPro" id="IPR005496">
    <property type="entry name" value="Integral_membrane_TerC"/>
</dbReference>
<reference evidence="7 8" key="1">
    <citation type="submission" date="2017-09" db="EMBL/GenBank/DDBJ databases">
        <authorList>
            <person name="Ehlers B."/>
            <person name="Leendertz F.H."/>
        </authorList>
    </citation>
    <scope>NUCLEOTIDE SEQUENCE [LARGE SCALE GENOMIC DNA]</scope>
    <source>
        <strain evidence="7 8">DSM 18289</strain>
    </source>
</reference>
<dbReference type="PANTHER" id="PTHR30238:SF4">
    <property type="entry name" value="SLL1022 PROTEIN"/>
    <property type="match status" value="1"/>
</dbReference>
<dbReference type="OrthoDB" id="9805314at2"/>
<gene>
    <name evidence="7" type="ORF">SAMN06265368_3118</name>
</gene>
<comment type="similarity">
    <text evidence="2">Belongs to the TerC family.</text>
</comment>
<name>A0A285PE73_9HYPH</name>
<evidence type="ECO:0000256" key="5">
    <source>
        <dbReference type="ARBA" id="ARBA00023136"/>
    </source>
</evidence>
<dbReference type="RefSeq" id="WP_097154369.1">
    <property type="nucleotide sequence ID" value="NZ_OBEL01000003.1"/>
</dbReference>
<dbReference type="Pfam" id="PF03741">
    <property type="entry name" value="TerC"/>
    <property type="match status" value="1"/>
</dbReference>
<feature type="transmembrane region" description="Helical" evidence="6">
    <location>
        <begin position="231"/>
        <end position="249"/>
    </location>
</feature>
<feature type="transmembrane region" description="Helical" evidence="6">
    <location>
        <begin position="154"/>
        <end position="179"/>
    </location>
</feature>
<comment type="subcellular location">
    <subcellularLocation>
        <location evidence="1">Membrane</location>
        <topology evidence="1">Multi-pass membrane protein</topology>
    </subcellularLocation>
</comment>
<accession>A0A285PE73</accession>
<keyword evidence="4 6" id="KW-1133">Transmembrane helix</keyword>
<evidence type="ECO:0000256" key="2">
    <source>
        <dbReference type="ARBA" id="ARBA00007511"/>
    </source>
</evidence>
<evidence type="ECO:0000256" key="4">
    <source>
        <dbReference type="ARBA" id="ARBA00022989"/>
    </source>
</evidence>
<organism evidence="7 8">
    <name type="scientific">Cohaesibacter gelatinilyticus</name>
    <dbReference type="NCBI Taxonomy" id="372072"/>
    <lineage>
        <taxon>Bacteria</taxon>
        <taxon>Pseudomonadati</taxon>
        <taxon>Pseudomonadota</taxon>
        <taxon>Alphaproteobacteria</taxon>
        <taxon>Hyphomicrobiales</taxon>
        <taxon>Cohaesibacteraceae</taxon>
    </lineage>
</organism>
<keyword evidence="5 6" id="KW-0472">Membrane</keyword>
<dbReference type="PANTHER" id="PTHR30238">
    <property type="entry name" value="MEMBRANE BOUND PREDICTED REDOX MODULATOR"/>
    <property type="match status" value="1"/>
</dbReference>
<keyword evidence="8" id="KW-1185">Reference proteome</keyword>
<keyword evidence="3 6" id="KW-0812">Transmembrane</keyword>
<feature type="transmembrane region" description="Helical" evidence="6">
    <location>
        <begin position="89"/>
        <end position="108"/>
    </location>
</feature>